<dbReference type="SUPFAM" id="SSF51430">
    <property type="entry name" value="NAD(P)-linked oxidoreductase"/>
    <property type="match status" value="1"/>
</dbReference>
<dbReference type="AlphaFoldDB" id="A0A6I3NBN6"/>
<organism evidence="1">
    <name type="scientific">Turicibacter sanguinis</name>
    <dbReference type="NCBI Taxonomy" id="154288"/>
    <lineage>
        <taxon>Bacteria</taxon>
        <taxon>Bacillati</taxon>
        <taxon>Bacillota</taxon>
        <taxon>Erysipelotrichia</taxon>
        <taxon>Erysipelotrichales</taxon>
        <taxon>Turicibacteraceae</taxon>
        <taxon>Turicibacter</taxon>
    </lineage>
</organism>
<dbReference type="EMBL" id="WMQV01000005">
    <property type="protein sequence ID" value="MTL93620.1"/>
    <property type="molecule type" value="Genomic_DNA"/>
</dbReference>
<comment type="caution">
    <text evidence="1">The sequence shown here is derived from an EMBL/GenBank/DDBJ whole genome shotgun (WGS) entry which is preliminary data.</text>
</comment>
<proteinExistence type="predicted"/>
<sequence length="86" mass="9751">MLLAIARGFIPCIGFGTWQAKSGKEAADTVTTALHLGYRQQLMEMNIVSELLLHVVVLNEKTYLLRVNLIILIMGTKKIWQLLIKR</sequence>
<accession>A0A6I3NBN6</accession>
<evidence type="ECO:0000313" key="1">
    <source>
        <dbReference type="EMBL" id="MTL93620.1"/>
    </source>
</evidence>
<dbReference type="InterPro" id="IPR036812">
    <property type="entry name" value="NAD(P)_OxRdtase_dom_sf"/>
</dbReference>
<name>A0A6I3NBN6_9FIRM</name>
<gene>
    <name evidence="1" type="ORF">GMA64_03675</name>
</gene>
<dbReference type="RefSeq" id="WP_129821575.1">
    <property type="nucleotide sequence ID" value="NZ_RCYV01000013.1"/>
</dbReference>
<reference evidence="1" key="1">
    <citation type="journal article" date="2019" name="Nat. Med.">
        <title>A library of human gut bacterial isolates paired with longitudinal multiomics data enables mechanistic microbiome research.</title>
        <authorList>
            <person name="Poyet M."/>
            <person name="Groussin M."/>
            <person name="Gibbons S.M."/>
            <person name="Avila-Pacheco J."/>
            <person name="Jiang X."/>
            <person name="Kearney S.M."/>
            <person name="Perrotta A.R."/>
            <person name="Berdy B."/>
            <person name="Zhao S."/>
            <person name="Lieberman T.D."/>
            <person name="Swanson P.K."/>
            <person name="Smith M."/>
            <person name="Roesemann S."/>
            <person name="Alexander J.E."/>
            <person name="Rich S.A."/>
            <person name="Livny J."/>
            <person name="Vlamakis H."/>
            <person name="Clish C."/>
            <person name="Bullock K."/>
            <person name="Deik A."/>
            <person name="Scott J."/>
            <person name="Pierce K.A."/>
            <person name="Xavier R.J."/>
            <person name="Alm E.J."/>
        </authorList>
    </citation>
    <scope>NUCLEOTIDE SEQUENCE</scope>
    <source>
        <strain evidence="1">BIOML-A179</strain>
    </source>
</reference>
<protein>
    <submittedName>
        <fullName evidence="1">Uncharacterized protein</fullName>
    </submittedName>
</protein>